<sequence length="216" mass="23794">MDGNPDSPFPRLVHKLDNTLTGMRSLLAMTNGIISSADRMLAEWAPHIEIDHCRQTVCDALATLYSCPEPTLSVGSHTVMNQSFVLFHQRVAKIQPCATRQLDELLEVHDLVSQAWEFARADELASIYVARLHRNFGFVRPRLETAHATQLHCDGLRCVLQVAMDATRQLVGTLNALGGVESPSLELVQLRIVLGSLEDRKAAVADAAINLAHVLI</sequence>
<dbReference type="InParanoid" id="J0WP10"/>
<reference evidence="2" key="1">
    <citation type="journal article" date="2012" name="Science">
        <title>The Paleozoic origin of enzymatic lignin decomposition reconstructed from 31 fungal genomes.</title>
        <authorList>
            <person name="Floudas D."/>
            <person name="Binder M."/>
            <person name="Riley R."/>
            <person name="Barry K."/>
            <person name="Blanchette R.A."/>
            <person name="Henrissat B."/>
            <person name="Martinez A.T."/>
            <person name="Otillar R."/>
            <person name="Spatafora J.W."/>
            <person name="Yadav J.S."/>
            <person name="Aerts A."/>
            <person name="Benoit I."/>
            <person name="Boyd A."/>
            <person name="Carlson A."/>
            <person name="Copeland A."/>
            <person name="Coutinho P.M."/>
            <person name="de Vries R.P."/>
            <person name="Ferreira P."/>
            <person name="Findley K."/>
            <person name="Foster B."/>
            <person name="Gaskell J."/>
            <person name="Glotzer D."/>
            <person name="Gorecki P."/>
            <person name="Heitman J."/>
            <person name="Hesse C."/>
            <person name="Hori C."/>
            <person name="Igarashi K."/>
            <person name="Jurgens J.A."/>
            <person name="Kallen N."/>
            <person name="Kersten P."/>
            <person name="Kohler A."/>
            <person name="Kuees U."/>
            <person name="Kumar T.K.A."/>
            <person name="Kuo A."/>
            <person name="LaButti K."/>
            <person name="Larrondo L.F."/>
            <person name="Lindquist E."/>
            <person name="Ling A."/>
            <person name="Lombard V."/>
            <person name="Lucas S."/>
            <person name="Lundell T."/>
            <person name="Martin R."/>
            <person name="McLaughlin D.J."/>
            <person name="Morgenstern I."/>
            <person name="Morin E."/>
            <person name="Murat C."/>
            <person name="Nagy L.G."/>
            <person name="Nolan M."/>
            <person name="Ohm R.A."/>
            <person name="Patyshakuliyeva A."/>
            <person name="Rokas A."/>
            <person name="Ruiz-Duenas F.J."/>
            <person name="Sabat G."/>
            <person name="Salamov A."/>
            <person name="Samejima M."/>
            <person name="Schmutz J."/>
            <person name="Slot J.C."/>
            <person name="St John F."/>
            <person name="Stenlid J."/>
            <person name="Sun H."/>
            <person name="Sun S."/>
            <person name="Syed K."/>
            <person name="Tsang A."/>
            <person name="Wiebenga A."/>
            <person name="Young D."/>
            <person name="Pisabarro A."/>
            <person name="Eastwood D.C."/>
            <person name="Martin F."/>
            <person name="Cullen D."/>
            <person name="Grigoriev I.V."/>
            <person name="Hibbett D.S."/>
        </authorList>
    </citation>
    <scope>NUCLEOTIDE SEQUENCE [LARGE SCALE GENOMIC DNA]</scope>
    <source>
        <strain evidence="2">TFB10046</strain>
    </source>
</reference>
<proteinExistence type="predicted"/>
<accession>J0WP10</accession>
<evidence type="ECO:0000313" key="2">
    <source>
        <dbReference type="Proteomes" id="UP000006514"/>
    </source>
</evidence>
<evidence type="ECO:0000313" key="1">
    <source>
        <dbReference type="EMBL" id="EJD33597.1"/>
    </source>
</evidence>
<dbReference type="EMBL" id="JH688158">
    <property type="protein sequence ID" value="EJD33597.1"/>
    <property type="molecule type" value="Genomic_DNA"/>
</dbReference>
<dbReference type="Proteomes" id="UP000006514">
    <property type="component" value="Unassembled WGS sequence"/>
</dbReference>
<name>J0WP10_AURST</name>
<dbReference type="KEGG" id="adl:AURDEDRAFT_177317"/>
<gene>
    <name evidence="1" type="ORF">AURDEDRAFT_177317</name>
</gene>
<organism evidence="1 2">
    <name type="scientific">Auricularia subglabra (strain TFB-10046 / SS5)</name>
    <name type="common">White-rot fungus</name>
    <name type="synonym">Auricularia delicata (strain TFB10046)</name>
    <dbReference type="NCBI Taxonomy" id="717982"/>
    <lineage>
        <taxon>Eukaryota</taxon>
        <taxon>Fungi</taxon>
        <taxon>Dikarya</taxon>
        <taxon>Basidiomycota</taxon>
        <taxon>Agaricomycotina</taxon>
        <taxon>Agaricomycetes</taxon>
        <taxon>Auriculariales</taxon>
        <taxon>Auriculariaceae</taxon>
        <taxon>Auricularia</taxon>
    </lineage>
</organism>
<keyword evidence="2" id="KW-1185">Reference proteome</keyword>
<protein>
    <submittedName>
        <fullName evidence="1">Uncharacterized protein</fullName>
    </submittedName>
</protein>
<dbReference type="AlphaFoldDB" id="J0WP10"/>